<dbReference type="Proteomes" id="UP000789702">
    <property type="component" value="Unassembled WGS sequence"/>
</dbReference>
<protein>
    <submittedName>
        <fullName evidence="1">16400_t:CDS:1</fullName>
    </submittedName>
</protein>
<comment type="caution">
    <text evidence="1">The sequence shown here is derived from an EMBL/GenBank/DDBJ whole genome shotgun (WGS) entry which is preliminary data.</text>
</comment>
<proteinExistence type="predicted"/>
<evidence type="ECO:0000313" key="1">
    <source>
        <dbReference type="EMBL" id="CAG8703756.1"/>
    </source>
</evidence>
<feature type="non-terminal residue" evidence="1">
    <location>
        <position position="220"/>
    </location>
</feature>
<dbReference type="EMBL" id="CAJVPU010027447">
    <property type="protein sequence ID" value="CAG8703756.1"/>
    <property type="molecule type" value="Genomic_DNA"/>
</dbReference>
<feature type="non-terminal residue" evidence="1">
    <location>
        <position position="1"/>
    </location>
</feature>
<name>A0ACA9PFI5_9GLOM</name>
<sequence length="220" mass="25847">LLVQFIFAMIWTFVYSIAPPYFLEKVLLYIQDYSDIGGETRTIGYLYVFFLFVGSVIPDLCFQQASYIGQQLSVKYRQANIIDRIYQTTMLLNDDEKNKAGMITDLMDSDAQKTFQIIHKDLMAATDKRVGLLGELLQAIRVVKLYVMEDYFRRKIMDARDEELKKLNNYMIKRICMRTSWTILTFLMMLFSFFWHTKILGNTLTSSVAFTALMLFKNLR</sequence>
<keyword evidence="2" id="KW-1185">Reference proteome</keyword>
<organism evidence="1 2">
    <name type="scientific">Dentiscutata heterogama</name>
    <dbReference type="NCBI Taxonomy" id="1316150"/>
    <lineage>
        <taxon>Eukaryota</taxon>
        <taxon>Fungi</taxon>
        <taxon>Fungi incertae sedis</taxon>
        <taxon>Mucoromycota</taxon>
        <taxon>Glomeromycotina</taxon>
        <taxon>Glomeromycetes</taxon>
        <taxon>Diversisporales</taxon>
        <taxon>Gigasporaceae</taxon>
        <taxon>Dentiscutata</taxon>
    </lineage>
</organism>
<gene>
    <name evidence="1" type="ORF">DHETER_LOCUS11891</name>
</gene>
<reference evidence="1" key="1">
    <citation type="submission" date="2021-06" db="EMBL/GenBank/DDBJ databases">
        <authorList>
            <person name="Kallberg Y."/>
            <person name="Tangrot J."/>
            <person name="Rosling A."/>
        </authorList>
    </citation>
    <scope>NUCLEOTIDE SEQUENCE</scope>
    <source>
        <strain evidence="1">IL203A</strain>
    </source>
</reference>
<accession>A0ACA9PFI5</accession>
<evidence type="ECO:0000313" key="2">
    <source>
        <dbReference type="Proteomes" id="UP000789702"/>
    </source>
</evidence>